<dbReference type="EMBL" id="CP102294">
    <property type="protein sequence ID" value="UWN57008.1"/>
    <property type="molecule type" value="Genomic_DNA"/>
</dbReference>
<proteinExistence type="inferred from homology"/>
<accession>A0ABY5UYZ2</accession>
<evidence type="ECO:0000256" key="3">
    <source>
        <dbReference type="ARBA" id="ARBA00020170"/>
    </source>
</evidence>
<dbReference type="SMART" id="SM00382">
    <property type="entry name" value="AAA"/>
    <property type="match status" value="1"/>
</dbReference>
<comment type="similarity">
    <text evidence="2 9 10">Belongs to the RecF family.</text>
</comment>
<dbReference type="InterPro" id="IPR003593">
    <property type="entry name" value="AAA+_ATPase"/>
</dbReference>
<dbReference type="Proteomes" id="UP001059295">
    <property type="component" value="Chromosome"/>
</dbReference>
<dbReference type="InterPro" id="IPR027417">
    <property type="entry name" value="P-loop_NTPase"/>
</dbReference>
<evidence type="ECO:0000313" key="12">
    <source>
        <dbReference type="EMBL" id="UWN57008.1"/>
    </source>
</evidence>
<gene>
    <name evidence="9 12" type="primary">recF</name>
    <name evidence="12" type="ORF">NQ491_10190</name>
</gene>
<reference evidence="12" key="1">
    <citation type="journal article" date="2022" name="Cell">
        <title>Design, construction, and in vivo augmentation of a complex gut microbiome.</title>
        <authorList>
            <person name="Cheng A.G."/>
            <person name="Ho P.Y."/>
            <person name="Aranda-Diaz A."/>
            <person name="Jain S."/>
            <person name="Yu F.B."/>
            <person name="Meng X."/>
            <person name="Wang M."/>
            <person name="Iakiviak M."/>
            <person name="Nagashima K."/>
            <person name="Zhao A."/>
            <person name="Murugkar P."/>
            <person name="Patil A."/>
            <person name="Atabakhsh K."/>
            <person name="Weakley A."/>
            <person name="Yan J."/>
            <person name="Brumbaugh A.R."/>
            <person name="Higginbottom S."/>
            <person name="Dimas A."/>
            <person name="Shiver A.L."/>
            <person name="Deutschbauer A."/>
            <person name="Neff N."/>
            <person name="Sonnenburg J.L."/>
            <person name="Huang K.C."/>
            <person name="Fischbach M.A."/>
        </authorList>
    </citation>
    <scope>NUCLEOTIDE SEQUENCE</scope>
    <source>
        <strain evidence="12">AP11</strain>
    </source>
</reference>
<evidence type="ECO:0000256" key="8">
    <source>
        <dbReference type="ARBA" id="ARBA00023125"/>
    </source>
</evidence>
<dbReference type="InterPro" id="IPR003395">
    <property type="entry name" value="RecF/RecN/SMC_N"/>
</dbReference>
<evidence type="ECO:0000256" key="1">
    <source>
        <dbReference type="ARBA" id="ARBA00004496"/>
    </source>
</evidence>
<feature type="domain" description="AAA+ ATPase" evidence="11">
    <location>
        <begin position="22"/>
        <end position="353"/>
    </location>
</feature>
<sequence>MYLQRLSLIDFKNVGEAQIELSPQINCMVGDNGTGKTNLLDAVHYLSMCKSAFGLSDTQCVRHGSEAFLVDGRYGEPATDRTERIVCSFKKGGQKKLCRNGKEYEKLSDHIGLIPLVLVTPSDTALINESGEERRKYLNSFISQLDREYLSALVRYNRLLAERNKLLKRQQSPGFEELIEVFDAQLCPLAATLWQKRKELVSELAPVVAGYYAALSGDRERVGLGYRSELNERPMDRILRETAQRDRINQFTSGGVHRDDMLMSIGDYPLRKYGSQGQQKSFLVALKLAQYDIVAARCGSRPILLLDDIFDKLDLQRVGELIRIVADKRFGQILITDCNQTRLEGILRESGCAYKLFRVSGGIVEES</sequence>
<keyword evidence="9 10" id="KW-0227">DNA damage</keyword>
<keyword evidence="5 9" id="KW-0235">DNA replication</keyword>
<dbReference type="NCBIfam" id="TIGR00611">
    <property type="entry name" value="recf"/>
    <property type="match status" value="1"/>
</dbReference>
<evidence type="ECO:0000256" key="9">
    <source>
        <dbReference type="HAMAP-Rule" id="MF_00365"/>
    </source>
</evidence>
<dbReference type="InterPro" id="IPR042174">
    <property type="entry name" value="RecF_2"/>
</dbReference>
<name>A0ABY5UYZ2_9BACT</name>
<keyword evidence="13" id="KW-1185">Reference proteome</keyword>
<evidence type="ECO:0000259" key="11">
    <source>
        <dbReference type="SMART" id="SM00382"/>
    </source>
</evidence>
<evidence type="ECO:0000256" key="10">
    <source>
        <dbReference type="RuleBase" id="RU000578"/>
    </source>
</evidence>
<keyword evidence="9 10" id="KW-0742">SOS response</keyword>
<evidence type="ECO:0000256" key="4">
    <source>
        <dbReference type="ARBA" id="ARBA00022490"/>
    </source>
</evidence>
<dbReference type="PROSITE" id="PS00618">
    <property type="entry name" value="RECF_2"/>
    <property type="match status" value="1"/>
</dbReference>
<evidence type="ECO:0000256" key="5">
    <source>
        <dbReference type="ARBA" id="ARBA00022705"/>
    </source>
</evidence>
<keyword evidence="9 10" id="KW-0234">DNA repair</keyword>
<keyword evidence="4 9" id="KW-0963">Cytoplasm</keyword>
<evidence type="ECO:0000256" key="6">
    <source>
        <dbReference type="ARBA" id="ARBA00022741"/>
    </source>
</evidence>
<protein>
    <recommendedName>
        <fullName evidence="3 9">DNA replication and repair protein RecF</fullName>
    </recommendedName>
</protein>
<dbReference type="SUPFAM" id="SSF52540">
    <property type="entry name" value="P-loop containing nucleoside triphosphate hydrolases"/>
    <property type="match status" value="1"/>
</dbReference>
<evidence type="ECO:0000313" key="13">
    <source>
        <dbReference type="Proteomes" id="UP001059295"/>
    </source>
</evidence>
<dbReference type="PROSITE" id="PS00617">
    <property type="entry name" value="RECF_1"/>
    <property type="match status" value="1"/>
</dbReference>
<feature type="binding site" evidence="9">
    <location>
        <begin position="30"/>
        <end position="37"/>
    </location>
    <ligand>
        <name>ATP</name>
        <dbReference type="ChEBI" id="CHEBI:30616"/>
    </ligand>
</feature>
<dbReference type="Gene3D" id="3.40.50.300">
    <property type="entry name" value="P-loop containing nucleotide triphosphate hydrolases"/>
    <property type="match status" value="1"/>
</dbReference>
<dbReference type="RefSeq" id="WP_019245659.1">
    <property type="nucleotide sequence ID" value="NZ_CP102294.1"/>
</dbReference>
<comment type="function">
    <text evidence="9 10">The RecF protein is involved in DNA metabolism; it is required for DNA replication and normal SOS inducibility. RecF binds preferentially to single-stranded, linear DNA. It also seems to bind ATP.</text>
</comment>
<dbReference type="Gene3D" id="1.20.1050.90">
    <property type="entry name" value="RecF/RecN/SMC, N-terminal domain"/>
    <property type="match status" value="1"/>
</dbReference>
<organism evidence="12 13">
    <name type="scientific">Alistipes ihumii AP11</name>
    <dbReference type="NCBI Taxonomy" id="1211813"/>
    <lineage>
        <taxon>Bacteria</taxon>
        <taxon>Pseudomonadati</taxon>
        <taxon>Bacteroidota</taxon>
        <taxon>Bacteroidia</taxon>
        <taxon>Bacteroidales</taxon>
        <taxon>Rikenellaceae</taxon>
        <taxon>Alistipes</taxon>
    </lineage>
</organism>
<keyword evidence="8 9" id="KW-0238">DNA-binding</keyword>
<keyword evidence="7 9" id="KW-0067">ATP-binding</keyword>
<dbReference type="PANTHER" id="PTHR32182">
    <property type="entry name" value="DNA REPLICATION AND REPAIR PROTEIN RECF"/>
    <property type="match status" value="1"/>
</dbReference>
<evidence type="ECO:0000256" key="7">
    <source>
        <dbReference type="ARBA" id="ARBA00022840"/>
    </source>
</evidence>
<dbReference type="GeneID" id="82892106"/>
<dbReference type="PANTHER" id="PTHR32182:SF0">
    <property type="entry name" value="DNA REPLICATION AND REPAIR PROTEIN RECF"/>
    <property type="match status" value="1"/>
</dbReference>
<comment type="subcellular location">
    <subcellularLocation>
        <location evidence="1 9 10">Cytoplasm</location>
    </subcellularLocation>
</comment>
<dbReference type="InterPro" id="IPR018078">
    <property type="entry name" value="DNA-binding_RecF_CS"/>
</dbReference>
<evidence type="ECO:0000256" key="2">
    <source>
        <dbReference type="ARBA" id="ARBA00008016"/>
    </source>
</evidence>
<dbReference type="Pfam" id="PF02463">
    <property type="entry name" value="SMC_N"/>
    <property type="match status" value="1"/>
</dbReference>
<dbReference type="HAMAP" id="MF_00365">
    <property type="entry name" value="RecF"/>
    <property type="match status" value="1"/>
</dbReference>
<keyword evidence="6 9" id="KW-0547">Nucleotide-binding</keyword>
<dbReference type="InterPro" id="IPR001238">
    <property type="entry name" value="DNA-binding_RecF"/>
</dbReference>